<dbReference type="Proteomes" id="UP000001515">
    <property type="component" value="Segment"/>
</dbReference>
<dbReference type="KEGG" id="vg:8303503"/>
<keyword evidence="2" id="KW-1185">Reference proteome</keyword>
<name>C7BUW9_9CAUD</name>
<protein>
    <submittedName>
        <fullName evidence="1">Uncharacterized protein</fullName>
    </submittedName>
</protein>
<dbReference type="RefSeq" id="YP_003097235.1">
    <property type="nucleotide sequence ID" value="NC_013085.1"/>
</dbReference>
<reference evidence="1 2" key="1">
    <citation type="journal article" date="2009" name="Environ. Microbiol.">
        <title>Comparative genomics of marine cyanomyoviruses reveals the widespread occurrence of Synechococcus host genes localized to a hyperplastic region: implications for mechanisms of cyanophage evolution.</title>
        <authorList>
            <person name="Millard A.D."/>
            <person name="Zwirglmaier K."/>
            <person name="Downey M.J."/>
            <person name="Mann N.H."/>
            <person name="Scanlan D.J."/>
        </authorList>
    </citation>
    <scope>NUCLEOTIDE SEQUENCE</scope>
</reference>
<dbReference type="GeneID" id="8303503"/>
<gene>
    <name evidence="1" type="ORF">SRSM4_001</name>
</gene>
<evidence type="ECO:0000313" key="2">
    <source>
        <dbReference type="Proteomes" id="UP000001515"/>
    </source>
</evidence>
<proteinExistence type="predicted"/>
<evidence type="ECO:0000313" key="1">
    <source>
        <dbReference type="EMBL" id="CAR63198.1"/>
    </source>
</evidence>
<dbReference type="EMBL" id="FM207411">
    <property type="protein sequence ID" value="CAR63198.1"/>
    <property type="molecule type" value="Genomic_DNA"/>
</dbReference>
<organism evidence="1 2">
    <name type="scientific">Synechococcus phage S-RSM4</name>
    <dbReference type="NCBI Taxonomy" id="555387"/>
    <lineage>
        <taxon>Viruses</taxon>
        <taxon>Duplodnaviria</taxon>
        <taxon>Heunggongvirae</taxon>
        <taxon>Uroviricota</taxon>
        <taxon>Caudoviricetes</taxon>
        <taxon>Pantevenvirales</taxon>
        <taxon>Kyanoviridae</taxon>
        <taxon>Gibbetvirus</taxon>
        <taxon>Gibbetvirus rsm4</taxon>
    </lineage>
</organism>
<accession>C7BUW9</accession>
<sequence length="229" mass="27408">MNVLTIDLDYISTNYAKLVDNNFYNNFADKRWGEFYNNTYYKEEHFNVSIDNWMFILDVFTKALSKCQNVSFGFEHDSILFDLHHVDEEISILNIDQHHDICYLDEQYKEVIEYDIVSQADWVLWLVKNKKLSSYIWVGNENSTPLDSSVVQLDWNYQSISKENLEIGNYNFDYIFVCGSPQYLAPHHWYHFDIMKMIYENITGETAKVHRNKFGYDLSKHYKYKGRSL</sequence>